<reference evidence="4 5" key="1">
    <citation type="journal article" date="2020" name="Cell">
        <title>Large-Scale Comparative Analyses of Tick Genomes Elucidate Their Genetic Diversity and Vector Capacities.</title>
        <authorList>
            <consortium name="Tick Genome and Microbiome Consortium (TIGMIC)"/>
            <person name="Jia N."/>
            <person name="Wang J."/>
            <person name="Shi W."/>
            <person name="Du L."/>
            <person name="Sun Y."/>
            <person name="Zhan W."/>
            <person name="Jiang J.F."/>
            <person name="Wang Q."/>
            <person name="Zhang B."/>
            <person name="Ji P."/>
            <person name="Bell-Sakyi L."/>
            <person name="Cui X.M."/>
            <person name="Yuan T.T."/>
            <person name="Jiang B.G."/>
            <person name="Yang W.F."/>
            <person name="Lam T.T."/>
            <person name="Chang Q.C."/>
            <person name="Ding S.J."/>
            <person name="Wang X.J."/>
            <person name="Zhu J.G."/>
            <person name="Ruan X.D."/>
            <person name="Zhao L."/>
            <person name="Wei J.T."/>
            <person name="Ye R.Z."/>
            <person name="Que T.C."/>
            <person name="Du C.H."/>
            <person name="Zhou Y.H."/>
            <person name="Cheng J.X."/>
            <person name="Dai P.F."/>
            <person name="Guo W.B."/>
            <person name="Han X.H."/>
            <person name="Huang E.J."/>
            <person name="Li L.F."/>
            <person name="Wei W."/>
            <person name="Gao Y.C."/>
            <person name="Liu J.Z."/>
            <person name="Shao H.Z."/>
            <person name="Wang X."/>
            <person name="Wang C.C."/>
            <person name="Yang T.C."/>
            <person name="Huo Q.B."/>
            <person name="Li W."/>
            <person name="Chen H.Y."/>
            <person name="Chen S.E."/>
            <person name="Zhou L.G."/>
            <person name="Ni X.B."/>
            <person name="Tian J.H."/>
            <person name="Sheng Y."/>
            <person name="Liu T."/>
            <person name="Pan Y.S."/>
            <person name="Xia L.Y."/>
            <person name="Li J."/>
            <person name="Zhao F."/>
            <person name="Cao W.C."/>
        </authorList>
    </citation>
    <scope>NUCLEOTIDE SEQUENCE [LARGE SCALE GENOMIC DNA]</scope>
    <source>
        <strain evidence="4">HaeL-2018</strain>
    </source>
</reference>
<dbReference type="AlphaFoldDB" id="A0A9J6FE11"/>
<dbReference type="VEuPathDB" id="VectorBase:HLOH_064235"/>
<evidence type="ECO:0000256" key="1">
    <source>
        <dbReference type="ARBA" id="ARBA00022737"/>
    </source>
</evidence>
<accession>A0A9J6FE11</accession>
<evidence type="ECO:0008006" key="6">
    <source>
        <dbReference type="Google" id="ProtNLM"/>
    </source>
</evidence>
<dbReference type="PANTHER" id="PTHR48032:SF6">
    <property type="entry name" value="RNA-BINDING (RRM_RBD_RNP MOTIFS) FAMILY PROTEIN"/>
    <property type="match status" value="1"/>
</dbReference>
<feature type="region of interest" description="Disordered" evidence="3">
    <location>
        <begin position="104"/>
        <end position="128"/>
    </location>
</feature>
<evidence type="ECO:0000313" key="5">
    <source>
        <dbReference type="Proteomes" id="UP000821853"/>
    </source>
</evidence>
<organism evidence="4 5">
    <name type="scientific">Haemaphysalis longicornis</name>
    <name type="common">Bush tick</name>
    <dbReference type="NCBI Taxonomy" id="44386"/>
    <lineage>
        <taxon>Eukaryota</taxon>
        <taxon>Metazoa</taxon>
        <taxon>Ecdysozoa</taxon>
        <taxon>Arthropoda</taxon>
        <taxon>Chelicerata</taxon>
        <taxon>Arachnida</taxon>
        <taxon>Acari</taxon>
        <taxon>Parasitiformes</taxon>
        <taxon>Ixodida</taxon>
        <taxon>Ixodoidea</taxon>
        <taxon>Ixodidae</taxon>
        <taxon>Haemaphysalinae</taxon>
        <taxon>Haemaphysalis</taxon>
    </lineage>
</organism>
<name>A0A9J6FE11_HAELO</name>
<evidence type="ECO:0000256" key="2">
    <source>
        <dbReference type="ARBA" id="ARBA00022884"/>
    </source>
</evidence>
<evidence type="ECO:0000256" key="3">
    <source>
        <dbReference type="SAM" id="MobiDB-lite"/>
    </source>
</evidence>
<protein>
    <recommendedName>
        <fullName evidence="6">RRM domain-containing protein</fullName>
    </recommendedName>
</protein>
<dbReference type="EMBL" id="JABSTR010000001">
    <property type="protein sequence ID" value="KAH9361141.1"/>
    <property type="molecule type" value="Genomic_DNA"/>
</dbReference>
<dbReference type="SUPFAM" id="SSF54928">
    <property type="entry name" value="RNA-binding domain, RBD"/>
    <property type="match status" value="1"/>
</dbReference>
<dbReference type="GO" id="GO:0003729">
    <property type="term" value="F:mRNA binding"/>
    <property type="evidence" value="ECO:0007669"/>
    <property type="project" value="TreeGrafter"/>
</dbReference>
<evidence type="ECO:0000313" key="4">
    <source>
        <dbReference type="EMBL" id="KAH9361141.1"/>
    </source>
</evidence>
<dbReference type="InterPro" id="IPR035979">
    <property type="entry name" value="RBD_domain_sf"/>
</dbReference>
<dbReference type="Gene3D" id="3.30.70.330">
    <property type="match status" value="2"/>
</dbReference>
<keyword evidence="2" id="KW-0694">RNA-binding</keyword>
<dbReference type="OrthoDB" id="1875751at2759"/>
<keyword evidence="1" id="KW-0677">Repeat</keyword>
<comment type="caution">
    <text evidence="4">The sequence shown here is derived from an EMBL/GenBank/DDBJ whole genome shotgun (WGS) entry which is preliminary data.</text>
</comment>
<proteinExistence type="predicted"/>
<dbReference type="Proteomes" id="UP000821853">
    <property type="component" value="Chromosome 1"/>
</dbReference>
<sequence length="143" mass="16213">MRKSRDFGFVTFNAKDTIEAVLKATPHTVKGKQIDPKPAKALPGIKKIFVGGLESDIPEADIEAYLEAGFGGRLRDEKEKEELSLWPHPLETVCYWFPHRGPGHSRNHNLDRSRRLRSRLRSRHRRSPGCPSLGFDSLLLVNS</sequence>
<gene>
    <name evidence="4" type="ORF">HPB48_003003</name>
</gene>
<dbReference type="InterPro" id="IPR012677">
    <property type="entry name" value="Nucleotide-bd_a/b_plait_sf"/>
</dbReference>
<dbReference type="GO" id="GO:0006417">
    <property type="term" value="P:regulation of translation"/>
    <property type="evidence" value="ECO:0007669"/>
    <property type="project" value="TreeGrafter"/>
</dbReference>
<feature type="compositionally biased region" description="Basic residues" evidence="3">
    <location>
        <begin position="114"/>
        <end position="127"/>
    </location>
</feature>
<dbReference type="PANTHER" id="PTHR48032">
    <property type="entry name" value="RNA-BINDING PROTEIN MUSASHI HOMOLOG RBP6"/>
    <property type="match status" value="1"/>
</dbReference>
<keyword evidence="5" id="KW-1185">Reference proteome</keyword>